<dbReference type="Proteomes" id="UP001339883">
    <property type="component" value="Unassembled WGS sequence"/>
</dbReference>
<sequence>MQTLSSTPFYYGKNPSRGDFIKSKGQNALTQTIDQWITQALDVCIKSDDFSVRYNNLAPLDFFIANPQGKNFLVANLVASEDSSGRKFPMVLGQFLEVQSPLENMLYAPYAYKQVLLNLLRENISLRKVTNSTELLERLADLNTQIEVFTAHGHTDFLDEHTVYSFAKLMNMTMAELAQMMIALGLLLQPVIQHGTGKLNKVLVIPIFNDTYKYEISAFWVGLINQFIGKQNTDVLIGVLHQESPVLLFGFQGTDIRALSDILIQDFSTSRWVALKDTAWIEQYLDQNIGLVRLKQALCDRQMSLRQGIKMFMQIFI</sequence>
<name>A0ABU6DUA4_9GAMM</name>
<proteinExistence type="predicted"/>
<dbReference type="InterPro" id="IPR017748">
    <property type="entry name" value="TagF"/>
</dbReference>
<dbReference type="Gene3D" id="3.40.1730.10">
    <property type="entry name" value="pa0076 domain"/>
    <property type="match status" value="1"/>
</dbReference>
<reference evidence="1 2" key="1">
    <citation type="submission" date="2019-08" db="EMBL/GenBank/DDBJ databases">
        <title>Five species of Acinetobacter isolated from floral nectar and animal pollinators.</title>
        <authorList>
            <person name="Hendry T.A."/>
        </authorList>
    </citation>
    <scope>NUCLEOTIDE SEQUENCE [LARGE SCALE GENOMIC DNA]</scope>
    <source>
        <strain evidence="1 2">MD18.27</strain>
    </source>
</reference>
<dbReference type="RefSeq" id="WP_195772371.1">
    <property type="nucleotide sequence ID" value="NZ_VTDN01000007.1"/>
</dbReference>
<dbReference type="Pfam" id="PF09867">
    <property type="entry name" value="TagF_N"/>
    <property type="match status" value="1"/>
</dbReference>
<dbReference type="InterPro" id="IPR038225">
    <property type="entry name" value="TagF_sf"/>
</dbReference>
<protein>
    <submittedName>
        <fullName evidence="1">Type VI secretion system-associated protein TagF</fullName>
    </submittedName>
</protein>
<dbReference type="EMBL" id="VTDN01000007">
    <property type="protein sequence ID" value="MEB5477310.1"/>
    <property type="molecule type" value="Genomic_DNA"/>
</dbReference>
<comment type="caution">
    <text evidence="1">The sequence shown here is derived from an EMBL/GenBank/DDBJ whole genome shotgun (WGS) entry which is preliminary data.</text>
</comment>
<evidence type="ECO:0000313" key="1">
    <source>
        <dbReference type="EMBL" id="MEB5477310.1"/>
    </source>
</evidence>
<gene>
    <name evidence="1" type="primary">tagF</name>
    <name evidence="1" type="ORF">I2F25_09690</name>
</gene>
<keyword evidence="2" id="KW-1185">Reference proteome</keyword>
<dbReference type="NCBIfam" id="TIGR03373">
    <property type="entry name" value="VI_minor_4"/>
    <property type="match status" value="1"/>
</dbReference>
<accession>A0ABU6DUA4</accession>
<evidence type="ECO:0000313" key="2">
    <source>
        <dbReference type="Proteomes" id="UP001339883"/>
    </source>
</evidence>
<organism evidence="1 2">
    <name type="scientific">Acinetobacter pollinis</name>
    <dbReference type="NCBI Taxonomy" id="2605270"/>
    <lineage>
        <taxon>Bacteria</taxon>
        <taxon>Pseudomonadati</taxon>
        <taxon>Pseudomonadota</taxon>
        <taxon>Gammaproteobacteria</taxon>
        <taxon>Moraxellales</taxon>
        <taxon>Moraxellaceae</taxon>
        <taxon>Acinetobacter</taxon>
    </lineage>
</organism>